<organism evidence="3 4">
    <name type="scientific">Mycobacterium branderi</name>
    <dbReference type="NCBI Taxonomy" id="43348"/>
    <lineage>
        <taxon>Bacteria</taxon>
        <taxon>Bacillati</taxon>
        <taxon>Actinomycetota</taxon>
        <taxon>Actinomycetes</taxon>
        <taxon>Mycobacteriales</taxon>
        <taxon>Mycobacteriaceae</taxon>
        <taxon>Mycobacterium</taxon>
    </lineage>
</organism>
<keyword evidence="4" id="KW-1185">Reference proteome</keyword>
<sequence length="171" mass="18993">MNSAHAVMLAESGTVARLRDYALGMGRQVFDDKLLAMIAGNSIGVLATIKRDGRPQLSNVQYYFDARRNVVQVSITEPRAKTRNLRRDPRASLLVSSDDGWSYAVAEGTAELTPQAAAPDDDTVEGLITLYRNIAGEHPDWDEYRQAMVTDRRVLLTMPIDHVYGMPPGMR</sequence>
<reference evidence="3 4" key="1">
    <citation type="journal article" date="2019" name="Emerg. Microbes Infect.">
        <title>Comprehensive subspecies identification of 175 nontuberculous mycobacteria species based on 7547 genomic profiles.</title>
        <authorList>
            <person name="Matsumoto Y."/>
            <person name="Kinjo T."/>
            <person name="Motooka D."/>
            <person name="Nabeya D."/>
            <person name="Jung N."/>
            <person name="Uechi K."/>
            <person name="Horii T."/>
            <person name="Iida T."/>
            <person name="Fujita J."/>
            <person name="Nakamura S."/>
        </authorList>
    </citation>
    <scope>NUCLEOTIDE SEQUENCE [LARGE SCALE GENOMIC DNA]</scope>
    <source>
        <strain evidence="3 4">JCM 12687</strain>
    </source>
</reference>
<dbReference type="Proteomes" id="UP000467379">
    <property type="component" value="Chromosome"/>
</dbReference>
<evidence type="ECO:0000313" key="4">
    <source>
        <dbReference type="Proteomes" id="UP000467379"/>
    </source>
</evidence>
<dbReference type="PANTHER" id="PTHR35176:SF2">
    <property type="entry name" value="F420H(2)-DEPENDENT REDUCTASE RV1155"/>
    <property type="match status" value="1"/>
</dbReference>
<gene>
    <name evidence="3" type="ORF">MBRA_28100</name>
</gene>
<proteinExistence type="predicted"/>
<evidence type="ECO:0000256" key="1">
    <source>
        <dbReference type="ARBA" id="ARBA00023002"/>
    </source>
</evidence>
<dbReference type="Pfam" id="PF01243">
    <property type="entry name" value="PNPOx_N"/>
    <property type="match status" value="1"/>
</dbReference>
<dbReference type="InterPro" id="IPR012349">
    <property type="entry name" value="Split_barrel_FMN-bd"/>
</dbReference>
<keyword evidence="1" id="KW-0560">Oxidoreductase</keyword>
<feature type="domain" description="Pyridoxamine 5'-phosphate oxidase N-terminal" evidence="2">
    <location>
        <begin position="30"/>
        <end position="153"/>
    </location>
</feature>
<accession>A0ABN6B4T7</accession>
<name>A0ABN6B4T7_9MYCO</name>
<dbReference type="InterPro" id="IPR019920">
    <property type="entry name" value="F420-binding_dom_put"/>
</dbReference>
<dbReference type="InterPro" id="IPR011576">
    <property type="entry name" value="Pyridox_Oxase_N"/>
</dbReference>
<evidence type="ECO:0000313" key="3">
    <source>
        <dbReference type="EMBL" id="BBZ12615.1"/>
    </source>
</evidence>
<dbReference type="InterPro" id="IPR052019">
    <property type="entry name" value="F420H2_bilvrd_red/Heme_oxyg"/>
</dbReference>
<protein>
    <submittedName>
        <fullName evidence="3">PPOX class F420-dependent enzyme</fullName>
    </submittedName>
</protein>
<dbReference type="SUPFAM" id="SSF50475">
    <property type="entry name" value="FMN-binding split barrel"/>
    <property type="match status" value="1"/>
</dbReference>
<dbReference type="NCBIfam" id="TIGR03618">
    <property type="entry name" value="Rv1155_F420"/>
    <property type="match status" value="1"/>
</dbReference>
<dbReference type="Gene3D" id="2.30.110.10">
    <property type="entry name" value="Electron Transport, Fmn-binding Protein, Chain A"/>
    <property type="match status" value="1"/>
</dbReference>
<dbReference type="PANTHER" id="PTHR35176">
    <property type="entry name" value="HEME OXYGENASE HI_0854-RELATED"/>
    <property type="match status" value="1"/>
</dbReference>
<dbReference type="EMBL" id="AP022606">
    <property type="protein sequence ID" value="BBZ12615.1"/>
    <property type="molecule type" value="Genomic_DNA"/>
</dbReference>
<evidence type="ECO:0000259" key="2">
    <source>
        <dbReference type="Pfam" id="PF01243"/>
    </source>
</evidence>